<evidence type="ECO:0000256" key="6">
    <source>
        <dbReference type="ARBA" id="ARBA00005583"/>
    </source>
</evidence>
<evidence type="ECO:0000256" key="20">
    <source>
        <dbReference type="ARBA" id="ARBA00022857"/>
    </source>
</evidence>
<keyword evidence="25 33" id="KW-0472">Membrane</keyword>
<dbReference type="GO" id="GO:0050511">
    <property type="term" value="F:undecaprenyldiphospho-muramoylpentapeptide beta-N-acetylglucosaminyltransferase activity"/>
    <property type="evidence" value="ECO:0007669"/>
    <property type="project" value="InterPro"/>
</dbReference>
<dbReference type="InterPro" id="IPR016167">
    <property type="entry name" value="FAD-bd_PCMH_sub1"/>
</dbReference>
<dbReference type="Gene3D" id="3.90.190.20">
    <property type="entry name" value="Mur ligase, C-terminal domain"/>
    <property type="match status" value="3"/>
</dbReference>
<dbReference type="PROSITE" id="PS01011">
    <property type="entry name" value="FOLYLPOLYGLU_SYNT_1"/>
    <property type="match status" value="1"/>
</dbReference>
<evidence type="ECO:0000256" key="14">
    <source>
        <dbReference type="ARBA" id="ARBA00022630"/>
    </source>
</evidence>
<dbReference type="Pfam" id="PF02873">
    <property type="entry name" value="MurB_C"/>
    <property type="match status" value="1"/>
</dbReference>
<dbReference type="InterPro" id="IPR036615">
    <property type="entry name" value="Mur_ligase_C_dom_sf"/>
</dbReference>
<evidence type="ECO:0000256" key="24">
    <source>
        <dbReference type="ARBA" id="ARBA00023002"/>
    </source>
</evidence>
<comment type="pathway">
    <text evidence="5">Cell wall biogenesis; peptidoglycan biosynthesis.</text>
</comment>
<dbReference type="Gene3D" id="3.40.50.720">
    <property type="entry name" value="NAD(P)-binding Rossmann-like Domain"/>
    <property type="match status" value="1"/>
</dbReference>
<dbReference type="SUPFAM" id="SSF53756">
    <property type="entry name" value="UDP-Glycosyltransferase/glycogen phosphorylase"/>
    <property type="match status" value="1"/>
</dbReference>
<dbReference type="Gene3D" id="3.30.43.10">
    <property type="entry name" value="Uridine Diphospho-n-acetylenolpyruvylglucosamine Reductase, domain 2"/>
    <property type="match status" value="1"/>
</dbReference>
<dbReference type="PANTHER" id="PTHR23135">
    <property type="entry name" value="MUR LIGASE FAMILY MEMBER"/>
    <property type="match status" value="1"/>
</dbReference>
<evidence type="ECO:0000256" key="28">
    <source>
        <dbReference type="ARBA" id="ARBA00031461"/>
    </source>
</evidence>
<dbReference type="NCBIfam" id="TIGR01085">
    <property type="entry name" value="murE"/>
    <property type="match status" value="1"/>
</dbReference>
<dbReference type="Gene3D" id="3.40.50.20">
    <property type="match status" value="1"/>
</dbReference>
<evidence type="ECO:0000256" key="12">
    <source>
        <dbReference type="ARBA" id="ARBA00022598"/>
    </source>
</evidence>
<comment type="catalytic activity">
    <reaction evidence="29">
        <text>UDP-N-acetyl-alpha-D-muramate + L-alanine + ATP = UDP-N-acetyl-alpha-D-muramoyl-L-alanine + ADP + phosphate + H(+)</text>
        <dbReference type="Rhea" id="RHEA:23372"/>
        <dbReference type="ChEBI" id="CHEBI:15378"/>
        <dbReference type="ChEBI" id="CHEBI:30616"/>
        <dbReference type="ChEBI" id="CHEBI:43474"/>
        <dbReference type="ChEBI" id="CHEBI:57972"/>
        <dbReference type="ChEBI" id="CHEBI:70757"/>
        <dbReference type="ChEBI" id="CHEBI:83898"/>
        <dbReference type="ChEBI" id="CHEBI:456216"/>
        <dbReference type="EC" id="6.3.2.8"/>
    </reaction>
</comment>
<reference evidence="36" key="1">
    <citation type="submission" date="2022-10" db="EMBL/GenBank/DDBJ databases">
        <authorList>
            <person name="Chen Y."/>
            <person name="Dougan E. K."/>
            <person name="Chan C."/>
            <person name="Rhodes N."/>
            <person name="Thang M."/>
        </authorList>
    </citation>
    <scope>NUCLEOTIDE SEQUENCE</scope>
</reference>
<keyword evidence="12" id="KW-0436">Ligase</keyword>
<dbReference type="Pfam" id="PF07478">
    <property type="entry name" value="Dala_Dala_lig_C"/>
    <property type="match status" value="1"/>
</dbReference>
<dbReference type="Gene3D" id="3.30.1490.20">
    <property type="entry name" value="ATP-grasp fold, A domain"/>
    <property type="match status" value="1"/>
</dbReference>
<accession>A0A9P1BFD3</accession>
<comment type="subcellular location">
    <subcellularLocation>
        <location evidence="4">Cytoplasm</location>
    </subcellularLocation>
    <subcellularLocation>
        <location evidence="3">Membrane</location>
        <topology evidence="3">Multi-pass membrane protein</topology>
    </subcellularLocation>
</comment>
<feature type="transmembrane region" description="Helical" evidence="33">
    <location>
        <begin position="1460"/>
        <end position="1482"/>
    </location>
</feature>
<dbReference type="Gene3D" id="3.30.470.20">
    <property type="entry name" value="ATP-grasp fold, B domain"/>
    <property type="match status" value="1"/>
</dbReference>
<evidence type="ECO:0000256" key="19">
    <source>
        <dbReference type="ARBA" id="ARBA00022840"/>
    </source>
</evidence>
<evidence type="ECO:0000256" key="10">
    <source>
        <dbReference type="ARBA" id="ARBA00022475"/>
    </source>
</evidence>
<dbReference type="InterPro" id="IPR000713">
    <property type="entry name" value="Mur_ligase_N"/>
</dbReference>
<dbReference type="EC" id="6.3.2.8" evidence="8"/>
<dbReference type="Pfam" id="PF03033">
    <property type="entry name" value="Glyco_transf_28"/>
    <property type="match status" value="1"/>
</dbReference>
<sequence length="3201" mass="347156">MRGGRIFAGSQFGQEFAVVDHPTQASQRAEMAAIVGRADEEENIGQHPAASAEGHTTRCYPQCDECVPQNRSHRAARMQQGHTALQCRGVQLFTTANCFSHLRWVPQPPGLGSRIDHRSDDRTLRLGNQRNRVGLDRHHLGQGFEMERFDLVAFAIEHPFHLFQLSIVRNSDTIFEPVMDIGAREAQLSAHPARGQLATAGQLGNLRWVDPHVSGQRFDCEIFFCHGMLTPEPTIAAWRPCGMQSRPSSTPGQSLRNLLPEARFFGASDIRVASCCSDSRHCRPGDLFVALPGTTDDGHRYVSEAIARGATALLVERAVAECKLPTCVVSNVNAAYGKLCQALADNPAQHLRMIGLTGTNGKTTTSLLVASILNAAGMSAGLIGTLGNFDGAEFGPAKLTTPTAPELAQWLARMRANGCTHAVVEVSSHAISQSRVAGIEFDVMGFSNVRHDHLDYHGTLAEYQRTKRKAMNFVSPEGVTVLNADDDVCREFLLDCEGPALSYGIDTPCEIAATPVEQFISEQTFLLSAGDETVPVRTHLIGRHNIYNCLLAAATGMTYGIDLETIAYGIEKLDKVPGRLERIECGQPFSVFVDYAHTAEALAVTLETLRPLVSGRLICVFGAGGNRDQQKRPKMGRTVESRADLAYLTSDNPRHEDPELIADGILAGCANPSGVRVVLDRAEAIARALDGAQLGDCVLIAGKGHEDYQMVGDKKLYFDDRAFAREWLYEQHSGSEFSRGDVFWALAGQNHNGADFAAEAYRHGAAGVVAVAGKVEPPQGRWVVDVEDSLKALHQVATARRNDFPGQVIAVTGSVGKTTTREMIHAVLSEKLHGSSSPRNFNNHVGLPLSLLQVPSNCDYAVLELGASARGEIAHLATICRPQTAVITSAGDAHLGSFGSREAVIQTKLELFRALDQSGWAIMGGDQLLRTRAAAVFKGRSTCVGRYADSDLCPVNVTHEDGRLSFDLDGTPFEVHVWGRHHLSNALVAVAIGREFGLSDVEIARGLRRFRPLPGRCYVRQIGDIKIIDDSYNASPQAMQAALDLLGQLTTHSRRLAVLGDMCELGDASNQLHRTAGSDVVIRGGADFLLTCGQHSRDYIEGAVAAGMPEDSYIAEIDAQAAAQRLAQAVRPGDVILVKGSRAVGMERIVEGTRARKGDASYHPSALFHDGTRLMLLWLFEHFAAQQSPPAFLQVTYRAAGAAAVGFFLTVLLGPKWIVWLKHRFREPLNTRSPELAKLHQAKEWTPTMGGLFIVGGLLLGSLIWADLRNPYVVVTLSTVLGLAVVGAVDDLTKLAGGGRGLTVRTKLIWQSSIALVAGMLLYKIHLAVPNALMLSLPMVGEVGNLGLWYIPLAVVFIVGFANAVNLTDGLDGLAAGCTLLSLSTMAVVAYLGSSLIEVSGGSNIQATSELLVVAAAACGGVLGFLWFNCYPAHVFMGDTGSQPLGGLLATLALAMRQEWLLLLVGGVFVVEAGSVVLQTLLDQSHYSSNSSTDEPHFVFSGGTTGGHLFPGLAVVEQLRRRWPRARYTFAGAGKPLDLQWVAAANCEYLPVQCQPVSKAPLKALRFLSNQWAGYRDSLRFLRENRVSVVVGLGGYSSAPMARAAVTEQLPLVLLEQNAMPGRVTRWLSDSAQLICAAFNEVRPHLKASDALRVTGNPVRQRFLDEYQTRTLREPNERPRVLVLGGSQGATPINHFVPRALYKAGAQRQKWQIIHQAGEGAEQTKALYRKLGLEATVAPFINSIPRVMVNSDFVISRAGGTTLSELAVTGTPAILIPFPHARDNHQWFNAEVYRIAGAARVVEEHTDAQRLDNTLAAELADMAKLVQRQRTMTEAMYHLARPLAAEQATPAHSCESTLTAWASIHTLSLRFVSSRLQNPAPLDHTMLPSPAVATAIDLRWDRPRRVHLVGIGGAGMRSLAKVLLEFGWEVSGSDVHLEGLDGLTRRGVSIYRGHHALVMTNDIEVVIYSDAIGPANVERQRAVENNAVVLSYAEFLGHMSRISHTVAIAGTHGKSTTTAMTADIFRAAGHDPTTVLGATRPSGQPGGRAGNPSRLLVEACEYQRNFLHLNPDVAVLLGFEWDHVDCYPSPHDVETAFSHFVRNVSPDGLVIATEACPCAQAARRNGAVRTVTFGLNDSADWRATQRGVEQGRYRFDIHHGDRHLTEISLQVAGQHNLMNALAAATVAAECGVPATAIRDGLSTFRGLRRRLELVGNHAGVTLIDDYGHHPREVEVTLAAVRAMYPNRRLWCIFQPHQGDRTAALLESFARSLQNTDRLCIADVFQARPGGRALEATAPELATRCRALGAQVAQAHGEPLAPYTWFKIGGPAAYLAEPRSIEELGKLVRQCREQELPVRLIGGGSNLLVRDEGVPGVVVRLSSEAFAQVKTEGETITSGGGTKLGHLISIAVREGLAGLESLVGIPGTVGGALHGNAGGRGGDIGQWTSQASVMTRDGEIHERRREDLVFSYRESSLDELVIIEAKFQLEPTDSADLTKRMQKQWILKKASQPLGHQSAGCIFKNPRGMSAGMLIDQAGLKGTTVGGAVVSERHANFIVTEPGTSSQDVLKLIDLVKSRVAERLGVELETEIEVWRMAMFETQTLTPRHIVVLAGGDSSERDISLVSGGCVIEALRSRGHECRMVDPSRTPLKEVDWTQVDACFIALHGGAGEDGSIQEELRSLNVHYTGSGPTASRLAMSKSASKERFTQVGVPTLPYVLFHDSETMNDVAGRIGSLGYPIVIKPDGQGSSLGVAVADHPGRLQHALVEANRYESFLIAEPRVRGREFTVAVLDRRPLPAIEIVPNGDMFDFHAKYQSEATKLRPENELPDELCCRLAEAAHDATDALGTKGLVRVDIIVDDFDCLWVLEVNTVPGLTRHSLAPVAAKQAGMEFASLCEWMVASAIGEEVRFTLFVIIVVGCVAGGFAVWPQIEERVLHNEDLWLQAEAIEVNPQPSWIRVDVRGEVLRDASLDGAISILNPALAQRVAEAFALHPWVEEVVKVQKHHPAGVTVELKYRQPACMVRVSGRLFPAGPGGERIADGLYPVDAKGIFLPPDDFSPIEAARYPRLVGANSIPVGPPGTRWGDSTVHDGARIAAVLVKGWRKFDLERIEPVPTTQRSQEYLTFDLVTKEGTRVHWGFAPRPGPAGETVTREKLTQLARYADEHGSLNVPDPPHEINLQPWDAKLEEEPITADRRAQ</sequence>
<evidence type="ECO:0000256" key="5">
    <source>
        <dbReference type="ARBA" id="ARBA00004752"/>
    </source>
</evidence>
<comment type="caution">
    <text evidence="36">The sequence shown here is derived from an EMBL/GenBank/DDBJ whole genome shotgun (WGS) entry which is preliminary data.</text>
</comment>
<evidence type="ECO:0000256" key="13">
    <source>
        <dbReference type="ARBA" id="ARBA00022618"/>
    </source>
</evidence>
<dbReference type="SUPFAM" id="SSF63418">
    <property type="entry name" value="MurE/MurF N-terminal domain"/>
    <property type="match status" value="2"/>
</dbReference>
<dbReference type="PROSITE" id="PS51387">
    <property type="entry name" value="FAD_PCMH"/>
    <property type="match status" value="1"/>
</dbReference>
<dbReference type="PROSITE" id="PS01347">
    <property type="entry name" value="MRAY_1"/>
    <property type="match status" value="1"/>
</dbReference>
<dbReference type="NCBIfam" id="TIGR00445">
    <property type="entry name" value="mraY"/>
    <property type="match status" value="1"/>
</dbReference>
<dbReference type="InterPro" id="IPR035911">
    <property type="entry name" value="MurE/MurF_N"/>
</dbReference>
<feature type="transmembrane region" description="Helical" evidence="33">
    <location>
        <begin position="1349"/>
        <end position="1367"/>
    </location>
</feature>
<evidence type="ECO:0000256" key="18">
    <source>
        <dbReference type="ARBA" id="ARBA00022827"/>
    </source>
</evidence>
<dbReference type="EC" id="1.3.1.98" evidence="9"/>
<dbReference type="GO" id="GO:0005524">
    <property type="term" value="F:ATP binding"/>
    <property type="evidence" value="ECO:0007669"/>
    <property type="project" value="UniProtKB-UniRule"/>
</dbReference>
<dbReference type="InterPro" id="IPR005758">
    <property type="entry name" value="UDP-N-AcMur_Ala_ligase_MurC"/>
</dbReference>
<keyword evidence="27" id="KW-0961">Cell wall biogenesis/degradation</keyword>
<dbReference type="SUPFAM" id="SSF56059">
    <property type="entry name" value="Glutathione synthetase ATP-binding domain-like"/>
    <property type="match status" value="1"/>
</dbReference>
<dbReference type="InterPro" id="IPR018109">
    <property type="entry name" value="Folylpolyglutamate_synth_CS"/>
</dbReference>
<dbReference type="Pfam" id="PF02875">
    <property type="entry name" value="Mur_ligase_C"/>
    <property type="match status" value="3"/>
</dbReference>
<comment type="function">
    <text evidence="2">Cell wall formation.</text>
</comment>
<feature type="domain" description="FAD-binding PCMH-type" evidence="35">
    <location>
        <begin position="2326"/>
        <end position="2491"/>
    </location>
</feature>
<dbReference type="EMBL" id="CAMXCT020000001">
    <property type="protein sequence ID" value="CAL1125060.1"/>
    <property type="molecule type" value="Genomic_DNA"/>
</dbReference>
<dbReference type="InterPro" id="IPR036318">
    <property type="entry name" value="FAD-bd_PCMH-like_sf"/>
</dbReference>
<dbReference type="GO" id="GO:0071555">
    <property type="term" value="P:cell wall organization"/>
    <property type="evidence" value="ECO:0007669"/>
    <property type="project" value="UniProtKB-KW"/>
</dbReference>
<keyword evidence="26" id="KW-0131">Cell cycle</keyword>
<dbReference type="NCBIfam" id="NF001126">
    <property type="entry name" value="PRK00139.1-4"/>
    <property type="match status" value="1"/>
</dbReference>
<dbReference type="InterPro" id="IPR013815">
    <property type="entry name" value="ATP_grasp_subdomain_1"/>
</dbReference>
<keyword evidence="38" id="KW-1185">Reference proteome</keyword>
<dbReference type="CDD" id="cd03785">
    <property type="entry name" value="GT28_MurG"/>
    <property type="match status" value="1"/>
</dbReference>
<keyword evidence="14" id="KW-0285">Flavoprotein</keyword>
<dbReference type="CDD" id="cd06852">
    <property type="entry name" value="GT_MraY"/>
    <property type="match status" value="1"/>
</dbReference>
<dbReference type="HAMAP" id="MF_00047">
    <property type="entry name" value="Dala_Dala_lig"/>
    <property type="match status" value="1"/>
</dbReference>
<feature type="compositionally biased region" description="Basic and acidic residues" evidence="32">
    <location>
        <begin position="3187"/>
        <end position="3201"/>
    </location>
</feature>
<dbReference type="Gene3D" id="3.90.78.10">
    <property type="entry name" value="UDP-N-acetylenolpyruvoylglucosamine reductase, C-terminal domain"/>
    <property type="match status" value="1"/>
</dbReference>
<dbReference type="Pfam" id="PF01225">
    <property type="entry name" value="Mur_ligase"/>
    <property type="match status" value="2"/>
</dbReference>
<dbReference type="SUPFAM" id="SSF53623">
    <property type="entry name" value="MurD-like peptide ligases, catalytic domain"/>
    <property type="match status" value="3"/>
</dbReference>
<dbReference type="GO" id="GO:0008716">
    <property type="term" value="F:D-alanine-D-alanine ligase activity"/>
    <property type="evidence" value="ECO:0007669"/>
    <property type="project" value="InterPro"/>
</dbReference>
<dbReference type="HAMAP" id="MF_00037">
    <property type="entry name" value="MurB"/>
    <property type="match status" value="1"/>
</dbReference>
<name>A0A9P1BFD3_9DINO</name>
<dbReference type="SUPFAM" id="SSF56194">
    <property type="entry name" value="Uridine diphospho-N-Acetylenolpyruvylglucosamine reductase, MurB, C-terminal domain"/>
    <property type="match status" value="1"/>
</dbReference>
<dbReference type="Pfam" id="PF04101">
    <property type="entry name" value="Glyco_tran_28_C"/>
    <property type="match status" value="1"/>
</dbReference>
<organism evidence="36">
    <name type="scientific">Cladocopium goreaui</name>
    <dbReference type="NCBI Taxonomy" id="2562237"/>
    <lineage>
        <taxon>Eukaryota</taxon>
        <taxon>Sar</taxon>
        <taxon>Alveolata</taxon>
        <taxon>Dinophyceae</taxon>
        <taxon>Suessiales</taxon>
        <taxon>Symbiodiniaceae</taxon>
        <taxon>Cladocopium</taxon>
    </lineage>
</organism>
<dbReference type="Pfam" id="PF01565">
    <property type="entry name" value="FAD_binding_4"/>
    <property type="match status" value="1"/>
</dbReference>
<dbReference type="Pfam" id="PF08245">
    <property type="entry name" value="Mur_ligase_M"/>
    <property type="match status" value="3"/>
</dbReference>
<evidence type="ECO:0000313" key="37">
    <source>
        <dbReference type="EMBL" id="CAL4758997.1"/>
    </source>
</evidence>
<evidence type="ECO:0000256" key="2">
    <source>
        <dbReference type="ARBA" id="ARBA00003921"/>
    </source>
</evidence>
<comment type="similarity">
    <text evidence="7">Belongs to the MurCDEF family. MurE subfamily.</text>
</comment>
<dbReference type="SUPFAM" id="SSF51984">
    <property type="entry name" value="MurCD N-terminal domain"/>
    <property type="match status" value="1"/>
</dbReference>
<dbReference type="InterPro" id="IPR000291">
    <property type="entry name" value="D-Ala_lig_Van_CS"/>
</dbReference>
<comment type="similarity">
    <text evidence="6">Belongs to the glycosyltransferase 4 family. MraY subfamily.</text>
</comment>
<evidence type="ECO:0000256" key="32">
    <source>
        <dbReference type="SAM" id="MobiDB-lite"/>
    </source>
</evidence>
<keyword evidence="20" id="KW-0521">NADP</keyword>
<dbReference type="GO" id="GO:0005737">
    <property type="term" value="C:cytoplasm"/>
    <property type="evidence" value="ECO:0007669"/>
    <property type="project" value="UniProtKB-SubCell"/>
</dbReference>
<dbReference type="HAMAP" id="MF_02019">
    <property type="entry name" value="MurF"/>
    <property type="match status" value="1"/>
</dbReference>
<dbReference type="InterPro" id="IPR018480">
    <property type="entry name" value="PNAcMuramoyl-5peptid_Trfase_CS"/>
</dbReference>
<feature type="transmembrane region" description="Helical" evidence="33">
    <location>
        <begin position="1272"/>
        <end position="1289"/>
    </location>
</feature>
<dbReference type="Gene3D" id="3.40.1390.10">
    <property type="entry name" value="MurE/MurF, N-terminal domain"/>
    <property type="match status" value="2"/>
</dbReference>
<evidence type="ECO:0000256" key="29">
    <source>
        <dbReference type="ARBA" id="ARBA00047833"/>
    </source>
</evidence>
<dbReference type="NCBIfam" id="TIGR01082">
    <property type="entry name" value="murC"/>
    <property type="match status" value="1"/>
</dbReference>
<feature type="transmembrane region" description="Helical" evidence="33">
    <location>
        <begin position="1405"/>
        <end position="1428"/>
    </location>
</feature>
<evidence type="ECO:0000313" key="36">
    <source>
        <dbReference type="EMBL" id="CAI3971685.1"/>
    </source>
</evidence>
<evidence type="ECO:0000256" key="31">
    <source>
        <dbReference type="PROSITE-ProRule" id="PRU00409"/>
    </source>
</evidence>
<evidence type="ECO:0000256" key="23">
    <source>
        <dbReference type="ARBA" id="ARBA00022989"/>
    </source>
</evidence>
<feature type="region of interest" description="Disordered" evidence="32">
    <location>
        <begin position="3168"/>
        <end position="3201"/>
    </location>
</feature>
<dbReference type="NCBIfam" id="NF002378">
    <property type="entry name" value="PRK01372.1"/>
    <property type="match status" value="1"/>
</dbReference>
<evidence type="ECO:0000256" key="27">
    <source>
        <dbReference type="ARBA" id="ARBA00023316"/>
    </source>
</evidence>
<evidence type="ECO:0000256" key="1">
    <source>
        <dbReference type="ARBA" id="ARBA00001974"/>
    </source>
</evidence>
<dbReference type="InterPro" id="IPR016166">
    <property type="entry name" value="FAD-bd_PCMH"/>
</dbReference>
<dbReference type="NCBIfam" id="NF010480">
    <property type="entry name" value="PRK13905.1"/>
    <property type="match status" value="1"/>
</dbReference>
<dbReference type="SUPFAM" id="SSF53244">
    <property type="entry name" value="MurD-like peptide ligases, peptide-binding domain"/>
    <property type="match status" value="3"/>
</dbReference>
<protein>
    <recommendedName>
        <fullName evidence="28">UDP-MurNAc-pentapeptide synthetase</fullName>
        <ecNumber evidence="9">1.3.1.98</ecNumber>
        <ecNumber evidence="8">6.3.2.8</ecNumber>
    </recommendedName>
</protein>
<evidence type="ECO:0000313" key="38">
    <source>
        <dbReference type="Proteomes" id="UP001152797"/>
    </source>
</evidence>
<dbReference type="InterPro" id="IPR004101">
    <property type="entry name" value="Mur_ligase_C"/>
</dbReference>
<evidence type="ECO:0000259" key="35">
    <source>
        <dbReference type="PROSITE" id="PS51387"/>
    </source>
</evidence>
<dbReference type="NCBIfam" id="TIGR00179">
    <property type="entry name" value="murB"/>
    <property type="match status" value="1"/>
</dbReference>
<dbReference type="InterPro" id="IPR005761">
    <property type="entry name" value="UDP-N-AcMur-Glu-dNH2Pim_ligase"/>
</dbReference>
<dbReference type="InterPro" id="IPR036565">
    <property type="entry name" value="Mur-like_cat_sf"/>
</dbReference>
<dbReference type="GO" id="GO:0071949">
    <property type="term" value="F:FAD binding"/>
    <property type="evidence" value="ECO:0007669"/>
    <property type="project" value="InterPro"/>
</dbReference>
<evidence type="ECO:0000256" key="11">
    <source>
        <dbReference type="ARBA" id="ARBA00022490"/>
    </source>
</evidence>
<dbReference type="GO" id="GO:0004326">
    <property type="term" value="F:tetrahydrofolylpolyglutamate synthase activity"/>
    <property type="evidence" value="ECO:0007669"/>
    <property type="project" value="InterPro"/>
</dbReference>
<comment type="cofactor">
    <cofactor evidence="1">
        <name>FAD</name>
        <dbReference type="ChEBI" id="CHEBI:57692"/>
    </cofactor>
</comment>
<dbReference type="SUPFAM" id="SSF52440">
    <property type="entry name" value="PreATP-grasp domain"/>
    <property type="match status" value="1"/>
</dbReference>
<dbReference type="PROSITE" id="PS00844">
    <property type="entry name" value="DALA_DALA_LIGASE_2"/>
    <property type="match status" value="1"/>
</dbReference>
<dbReference type="GO" id="GO:0008360">
    <property type="term" value="P:regulation of cell shape"/>
    <property type="evidence" value="ECO:0007669"/>
    <property type="project" value="UniProtKB-KW"/>
</dbReference>
<dbReference type="PANTHER" id="PTHR23135:SF4">
    <property type="entry name" value="UDP-N-ACETYLMURAMOYL-L-ALANYL-D-GLUTAMATE--2,6-DIAMINOPIMELATE LIGASE MURE HOMOLOG, CHLOROPLASTIC"/>
    <property type="match status" value="1"/>
</dbReference>
<dbReference type="PROSITE" id="PS01348">
    <property type="entry name" value="MRAY_2"/>
    <property type="match status" value="1"/>
</dbReference>
<evidence type="ECO:0000256" key="9">
    <source>
        <dbReference type="ARBA" id="ARBA00012518"/>
    </source>
</evidence>
<evidence type="ECO:0000256" key="26">
    <source>
        <dbReference type="ARBA" id="ARBA00023306"/>
    </source>
</evidence>
<feature type="transmembrane region" description="Helical" evidence="33">
    <location>
        <begin position="1309"/>
        <end position="1329"/>
    </location>
</feature>
<dbReference type="InterPro" id="IPR003170">
    <property type="entry name" value="MurB"/>
</dbReference>
<dbReference type="HAMAP" id="MF_00033">
    <property type="entry name" value="MurG"/>
    <property type="match status" value="1"/>
</dbReference>
<dbReference type="InterPro" id="IPR016185">
    <property type="entry name" value="PreATP-grasp_dom_sf"/>
</dbReference>
<keyword evidence="19 31" id="KW-0067">ATP-binding</keyword>
<evidence type="ECO:0000256" key="17">
    <source>
        <dbReference type="ARBA" id="ARBA00022741"/>
    </source>
</evidence>
<dbReference type="InterPro" id="IPR000715">
    <property type="entry name" value="Glycosyl_transferase_4"/>
</dbReference>
<keyword evidence="11" id="KW-0963">Cytoplasm</keyword>
<dbReference type="InterPro" id="IPR007235">
    <property type="entry name" value="Glyco_trans_28_C"/>
</dbReference>
<reference evidence="37 38" key="2">
    <citation type="submission" date="2024-05" db="EMBL/GenBank/DDBJ databases">
        <authorList>
            <person name="Chen Y."/>
            <person name="Shah S."/>
            <person name="Dougan E. K."/>
            <person name="Thang M."/>
            <person name="Chan C."/>
        </authorList>
    </citation>
    <scope>NUCLEOTIDE SEQUENCE [LARGE SCALE GENOMIC DNA]</scope>
</reference>
<dbReference type="EMBL" id="CAMXCT030000001">
    <property type="protein sequence ID" value="CAL4758997.1"/>
    <property type="molecule type" value="Genomic_DNA"/>
</dbReference>
<dbReference type="GO" id="GO:0016020">
    <property type="term" value="C:membrane"/>
    <property type="evidence" value="ECO:0007669"/>
    <property type="project" value="UniProtKB-SubCell"/>
</dbReference>
<keyword evidence="23 33" id="KW-1133">Transmembrane helix</keyword>
<evidence type="ECO:0000256" key="30">
    <source>
        <dbReference type="ARBA" id="ARBA00048914"/>
    </source>
</evidence>
<dbReference type="InterPro" id="IPR011601">
    <property type="entry name" value="MurB_C"/>
</dbReference>
<evidence type="ECO:0000256" key="22">
    <source>
        <dbReference type="ARBA" id="ARBA00022984"/>
    </source>
</evidence>
<dbReference type="InterPro" id="IPR003524">
    <property type="entry name" value="PNAcMuramoyl-5peptid_Trfase"/>
</dbReference>
<dbReference type="InterPro" id="IPR006094">
    <property type="entry name" value="Oxid_FAD_bind_N"/>
</dbReference>
<dbReference type="InterPro" id="IPR011761">
    <property type="entry name" value="ATP-grasp"/>
</dbReference>
<comment type="catalytic activity">
    <reaction evidence="30">
        <text>UDP-N-acetyl-alpha-D-muramate + NADP(+) = UDP-N-acetyl-3-O-(1-carboxyvinyl)-alpha-D-glucosamine + NADPH + H(+)</text>
        <dbReference type="Rhea" id="RHEA:12248"/>
        <dbReference type="ChEBI" id="CHEBI:15378"/>
        <dbReference type="ChEBI" id="CHEBI:57783"/>
        <dbReference type="ChEBI" id="CHEBI:58349"/>
        <dbReference type="ChEBI" id="CHEBI:68483"/>
        <dbReference type="ChEBI" id="CHEBI:70757"/>
        <dbReference type="EC" id="1.3.1.98"/>
    </reaction>
</comment>
<keyword evidence="16 33" id="KW-0812">Transmembrane</keyword>
<keyword evidence="21" id="KW-0133">Cell shape</keyword>
<keyword evidence="24" id="KW-0560">Oxidoreductase</keyword>
<dbReference type="SUPFAM" id="SSF56176">
    <property type="entry name" value="FAD-binding/transporter-associated domain-like"/>
    <property type="match status" value="1"/>
</dbReference>
<dbReference type="GO" id="GO:0008763">
    <property type="term" value="F:UDP-N-acetylmuramate-L-alanine ligase activity"/>
    <property type="evidence" value="ECO:0007669"/>
    <property type="project" value="UniProtKB-EC"/>
</dbReference>
<evidence type="ECO:0000256" key="21">
    <source>
        <dbReference type="ARBA" id="ARBA00022960"/>
    </source>
</evidence>
<feature type="transmembrane region" description="Helical" evidence="33">
    <location>
        <begin position="1197"/>
        <end position="1219"/>
    </location>
</feature>
<feature type="domain" description="ATP-grasp" evidence="34">
    <location>
        <begin position="2705"/>
        <end position="2903"/>
    </location>
</feature>
<keyword evidence="18" id="KW-0274">FAD</keyword>
<dbReference type="Gene3D" id="3.40.1190.10">
    <property type="entry name" value="Mur-like, catalytic domain"/>
    <property type="match status" value="3"/>
</dbReference>
<evidence type="ECO:0000256" key="8">
    <source>
        <dbReference type="ARBA" id="ARBA00012211"/>
    </source>
</evidence>
<evidence type="ECO:0000256" key="33">
    <source>
        <dbReference type="SAM" id="Phobius"/>
    </source>
</evidence>
<dbReference type="InterPro" id="IPR013221">
    <property type="entry name" value="Mur_ligase_cen"/>
</dbReference>
<keyword evidence="10" id="KW-1003">Cell membrane</keyword>
<dbReference type="Gene3D" id="3.40.50.2000">
    <property type="entry name" value="Glycogen Phosphorylase B"/>
    <property type="match status" value="2"/>
</dbReference>
<evidence type="ECO:0000256" key="25">
    <source>
        <dbReference type="ARBA" id="ARBA00023136"/>
    </source>
</evidence>
<evidence type="ECO:0000256" key="16">
    <source>
        <dbReference type="ARBA" id="ARBA00022692"/>
    </source>
</evidence>
<dbReference type="NCBIfam" id="TIGR01143">
    <property type="entry name" value="murF"/>
    <property type="match status" value="1"/>
</dbReference>
<dbReference type="Gene3D" id="3.30.465.10">
    <property type="match status" value="1"/>
</dbReference>
<keyword evidence="13" id="KW-0132">Cell division</keyword>
<evidence type="ECO:0000256" key="7">
    <source>
        <dbReference type="ARBA" id="ARBA00005898"/>
    </source>
</evidence>
<dbReference type="Proteomes" id="UP001152797">
    <property type="component" value="Unassembled WGS sequence"/>
</dbReference>
<dbReference type="GO" id="GO:0047480">
    <property type="term" value="F:UDP-N-acetylmuramoyl-tripeptide-D-alanyl-D-alanine ligase activity"/>
    <property type="evidence" value="ECO:0007669"/>
    <property type="project" value="InterPro"/>
</dbReference>
<dbReference type="EMBL" id="CAMXCT010000001">
    <property type="protein sequence ID" value="CAI3971685.1"/>
    <property type="molecule type" value="Genomic_DNA"/>
</dbReference>
<feature type="transmembrane region" description="Helical" evidence="33">
    <location>
        <begin position="1374"/>
        <end position="1393"/>
    </location>
</feature>
<dbReference type="InterPro" id="IPR005905">
    <property type="entry name" value="D_ala_D_ala"/>
</dbReference>
<dbReference type="HAMAP" id="MF_00208">
    <property type="entry name" value="MurE"/>
    <property type="match status" value="1"/>
</dbReference>
<proteinExistence type="inferred from homology"/>
<dbReference type="GO" id="GO:0046872">
    <property type="term" value="F:metal ion binding"/>
    <property type="evidence" value="ECO:0007669"/>
    <property type="project" value="InterPro"/>
</dbReference>
<dbReference type="PROSITE" id="PS50975">
    <property type="entry name" value="ATP_GRASP"/>
    <property type="match status" value="1"/>
</dbReference>
<dbReference type="GO" id="GO:0008762">
    <property type="term" value="F:UDP-N-acetylmuramate dehydrogenase activity"/>
    <property type="evidence" value="ECO:0007669"/>
    <property type="project" value="UniProtKB-EC"/>
</dbReference>
<keyword evidence="22" id="KW-0573">Peptidoglycan synthesis</keyword>
<dbReference type="InterPro" id="IPR005863">
    <property type="entry name" value="UDP-N-AcMur_synth"/>
</dbReference>
<dbReference type="HAMAP" id="MF_00038">
    <property type="entry name" value="MraY"/>
    <property type="match status" value="1"/>
</dbReference>
<dbReference type="GO" id="GO:0051301">
    <property type="term" value="P:cell division"/>
    <property type="evidence" value="ECO:0007669"/>
    <property type="project" value="UniProtKB-KW"/>
</dbReference>
<dbReference type="GO" id="GO:0005975">
    <property type="term" value="P:carbohydrate metabolic process"/>
    <property type="evidence" value="ECO:0007669"/>
    <property type="project" value="InterPro"/>
</dbReference>
<evidence type="ECO:0000256" key="15">
    <source>
        <dbReference type="ARBA" id="ARBA00022679"/>
    </source>
</evidence>
<gene>
    <name evidence="36" type="ORF">C1SCF055_LOCUS275</name>
</gene>
<dbReference type="Pfam" id="PF00953">
    <property type="entry name" value="Glycos_transf_4"/>
    <property type="match status" value="1"/>
</dbReference>
<keyword evidence="17 31" id="KW-0547">Nucleotide-binding</keyword>
<feature type="transmembrane region" description="Helical" evidence="33">
    <location>
        <begin position="1248"/>
        <end position="1266"/>
    </location>
</feature>
<dbReference type="InterPro" id="IPR004276">
    <property type="entry name" value="GlycoTrans_28_N"/>
</dbReference>
<dbReference type="OrthoDB" id="426068at2759"/>
<evidence type="ECO:0000259" key="34">
    <source>
        <dbReference type="PROSITE" id="PS50975"/>
    </source>
</evidence>
<dbReference type="InterPro" id="IPR016169">
    <property type="entry name" value="FAD-bd_PCMH_sub2"/>
</dbReference>
<dbReference type="InterPro" id="IPR006009">
    <property type="entry name" value="GlcNAc_MurG"/>
</dbReference>
<evidence type="ECO:0000256" key="4">
    <source>
        <dbReference type="ARBA" id="ARBA00004496"/>
    </source>
</evidence>
<keyword evidence="15" id="KW-0808">Transferase</keyword>
<evidence type="ECO:0000256" key="3">
    <source>
        <dbReference type="ARBA" id="ARBA00004141"/>
    </source>
</evidence>
<dbReference type="GO" id="GO:0008963">
    <property type="term" value="F:phospho-N-acetylmuramoyl-pentapeptide-transferase activity"/>
    <property type="evidence" value="ECO:0007669"/>
    <property type="project" value="InterPro"/>
</dbReference>
<dbReference type="InterPro" id="IPR036635">
    <property type="entry name" value="MurB_C_sf"/>
</dbReference>
<dbReference type="InterPro" id="IPR011095">
    <property type="entry name" value="Dala_Dala_lig_C"/>
</dbReference>